<name>A0AAD5T7G6_9FUNG</name>
<protein>
    <recommendedName>
        <fullName evidence="9">DUF300-domain-containing protein</fullName>
    </recommendedName>
</protein>
<evidence type="ECO:0000256" key="6">
    <source>
        <dbReference type="SAM" id="SignalP"/>
    </source>
</evidence>
<organism evidence="7 8">
    <name type="scientific">Physocladia obscura</name>
    <dbReference type="NCBI Taxonomy" id="109957"/>
    <lineage>
        <taxon>Eukaryota</taxon>
        <taxon>Fungi</taxon>
        <taxon>Fungi incertae sedis</taxon>
        <taxon>Chytridiomycota</taxon>
        <taxon>Chytridiomycota incertae sedis</taxon>
        <taxon>Chytridiomycetes</taxon>
        <taxon>Chytridiales</taxon>
        <taxon>Chytriomycetaceae</taxon>
        <taxon>Physocladia</taxon>
    </lineage>
</organism>
<accession>A0AAD5T7G6</accession>
<sequence length="434" mass="49143">MKQNGICFLVAALAGFELVVGAAVSTAVALNSTVPQSCEDNPQFIDQGSGFDMSLDRDNASWAWIATGVFAVGATIFSFFLIGKHLRNFNNPLEQVHIVRVLLIVPIYSIVSWFAFRYYWRAVYFFTVRDVYESFTIYSFYALILQYLGPTAQSQKMALVNKPKMVWPLYGPIFRLLRLNEYYYPASPTFLQTNKILVIQYVAVRPIMTVFALITQVMSRFCSESMSIEYGHFWYMVICFISVTFSMYGLIILYLTIKDDIAEKRPLPKFLSIKIVIFLTMIQNMFLSVLVHYNVIPENAWWTSTNISNGIQSFLVCLEMFIASIFHIYAFSAAEYTGSVPTPILKAVIIAFNPIDILREMGRGIAHLIQSIRGRGAGMRISKDGNLQRGSHGTVILEPLGNSSNGRTLREEEEVIIEENFQVKGSNEKGYGTL</sequence>
<keyword evidence="8" id="KW-1185">Reference proteome</keyword>
<proteinExistence type="predicted"/>
<comment type="subcellular location">
    <subcellularLocation>
        <location evidence="1">Membrane</location>
        <topology evidence="1">Multi-pass membrane protein</topology>
    </subcellularLocation>
</comment>
<gene>
    <name evidence="7" type="ORF">HK100_004121</name>
</gene>
<evidence type="ECO:0000256" key="2">
    <source>
        <dbReference type="ARBA" id="ARBA00022692"/>
    </source>
</evidence>
<feature type="transmembrane region" description="Helical" evidence="5">
    <location>
        <begin position="62"/>
        <end position="86"/>
    </location>
</feature>
<evidence type="ECO:0000256" key="1">
    <source>
        <dbReference type="ARBA" id="ARBA00004141"/>
    </source>
</evidence>
<keyword evidence="6" id="KW-0732">Signal</keyword>
<dbReference type="SMART" id="SM01417">
    <property type="entry name" value="Solute_trans_a"/>
    <property type="match status" value="1"/>
</dbReference>
<keyword evidence="4 5" id="KW-0472">Membrane</keyword>
<evidence type="ECO:0000313" key="7">
    <source>
        <dbReference type="EMBL" id="KAJ3133697.1"/>
    </source>
</evidence>
<dbReference type="EMBL" id="JADGJH010000208">
    <property type="protein sequence ID" value="KAJ3133697.1"/>
    <property type="molecule type" value="Genomic_DNA"/>
</dbReference>
<evidence type="ECO:0000256" key="5">
    <source>
        <dbReference type="SAM" id="Phobius"/>
    </source>
</evidence>
<feature type="signal peptide" evidence="6">
    <location>
        <begin position="1"/>
        <end position="21"/>
    </location>
</feature>
<feature type="chain" id="PRO_5041948873" description="DUF300-domain-containing protein" evidence="6">
    <location>
        <begin position="22"/>
        <end position="434"/>
    </location>
</feature>
<dbReference type="AlphaFoldDB" id="A0AAD5T7G6"/>
<dbReference type="PANTHER" id="PTHR23423">
    <property type="entry name" value="ORGANIC SOLUTE TRANSPORTER-RELATED"/>
    <property type="match status" value="1"/>
</dbReference>
<dbReference type="Proteomes" id="UP001211907">
    <property type="component" value="Unassembled WGS sequence"/>
</dbReference>
<feature type="transmembrane region" description="Helical" evidence="5">
    <location>
        <begin position="311"/>
        <end position="331"/>
    </location>
</feature>
<dbReference type="Pfam" id="PF03619">
    <property type="entry name" value="Solute_trans_a"/>
    <property type="match status" value="1"/>
</dbReference>
<evidence type="ECO:0000256" key="4">
    <source>
        <dbReference type="ARBA" id="ARBA00023136"/>
    </source>
</evidence>
<comment type="caution">
    <text evidence="7">The sequence shown here is derived from an EMBL/GenBank/DDBJ whole genome shotgun (WGS) entry which is preliminary data.</text>
</comment>
<feature type="transmembrane region" description="Helical" evidence="5">
    <location>
        <begin position="196"/>
        <end position="214"/>
    </location>
</feature>
<feature type="transmembrane region" description="Helical" evidence="5">
    <location>
        <begin position="98"/>
        <end position="119"/>
    </location>
</feature>
<evidence type="ECO:0008006" key="9">
    <source>
        <dbReference type="Google" id="ProtNLM"/>
    </source>
</evidence>
<keyword evidence="3 5" id="KW-1133">Transmembrane helix</keyword>
<evidence type="ECO:0000313" key="8">
    <source>
        <dbReference type="Proteomes" id="UP001211907"/>
    </source>
</evidence>
<feature type="transmembrane region" description="Helical" evidence="5">
    <location>
        <begin position="269"/>
        <end position="291"/>
    </location>
</feature>
<reference evidence="7" key="1">
    <citation type="submission" date="2020-05" db="EMBL/GenBank/DDBJ databases">
        <title>Phylogenomic resolution of chytrid fungi.</title>
        <authorList>
            <person name="Stajich J.E."/>
            <person name="Amses K."/>
            <person name="Simmons R."/>
            <person name="Seto K."/>
            <person name="Myers J."/>
            <person name="Bonds A."/>
            <person name="Quandt C.A."/>
            <person name="Barry K."/>
            <person name="Liu P."/>
            <person name="Grigoriev I."/>
            <person name="Longcore J.E."/>
            <person name="James T.Y."/>
        </authorList>
    </citation>
    <scope>NUCLEOTIDE SEQUENCE</scope>
    <source>
        <strain evidence="7">JEL0513</strain>
    </source>
</reference>
<dbReference type="InterPro" id="IPR005178">
    <property type="entry name" value="Ostalpha/TMEM184C"/>
</dbReference>
<dbReference type="GO" id="GO:0016020">
    <property type="term" value="C:membrane"/>
    <property type="evidence" value="ECO:0007669"/>
    <property type="project" value="UniProtKB-SubCell"/>
</dbReference>
<keyword evidence="2 5" id="KW-0812">Transmembrane</keyword>
<evidence type="ECO:0000256" key="3">
    <source>
        <dbReference type="ARBA" id="ARBA00022989"/>
    </source>
</evidence>
<feature type="transmembrane region" description="Helical" evidence="5">
    <location>
        <begin position="234"/>
        <end position="257"/>
    </location>
</feature>
<feature type="transmembrane region" description="Helical" evidence="5">
    <location>
        <begin position="131"/>
        <end position="149"/>
    </location>
</feature>